<dbReference type="GO" id="GO:0005524">
    <property type="term" value="F:ATP binding"/>
    <property type="evidence" value="ECO:0007669"/>
    <property type="project" value="UniProtKB-KW"/>
</dbReference>
<name>A0ABY7RTY5_9FLAO</name>
<keyword evidence="1" id="KW-0547">Nucleotide-binding</keyword>
<evidence type="ECO:0000313" key="1">
    <source>
        <dbReference type="EMBL" id="WCO00580.1"/>
    </source>
</evidence>
<reference evidence="1 2" key="1">
    <citation type="submission" date="2023-01" db="EMBL/GenBank/DDBJ databases">
        <title>Psychroserpens ponticola sp. nov., isolated from seawater.</title>
        <authorList>
            <person name="Kristyanto S."/>
            <person name="Jung J."/>
            <person name="Kim J.M."/>
            <person name="Jeon C.O."/>
        </authorList>
    </citation>
    <scope>NUCLEOTIDE SEQUENCE [LARGE SCALE GENOMIC DNA]</scope>
    <source>
        <strain evidence="1 2">MSW6</strain>
    </source>
</reference>
<dbReference type="InterPro" id="IPR027417">
    <property type="entry name" value="P-loop_NTPase"/>
</dbReference>
<proteinExistence type="predicted"/>
<sequence>MNKRDYSFSVFESTITYAVDEYSDENRFSITKDIGLNESTFFSEIYLNRVKKEQQLLKEIRKDQAQLVILGNPGTGKTTILRKVLHSLVEEGNIYSLYIDFKKVTGINDESNSKYESLSNFIQKYLTTKLQSYFNTINITDNTIVDFLVEQSDYLYSEDFDNPEFITIFRKLQSIFDFDKKVNSQESFIEWFRTQRNESKSEEFRSLFLKLSNSLKPNNYFRYISFKLDKQCVLSFDNVDSIIDNSIRDEFCVFFRKYQSVLKSSVKSIISIRSKNVSINGLSDIGSYIVQEFSIDYKDFIDEEIFDDKVKLIINQNGFCSADQKVKIESDLLKTGKEKFAKSMYEQRIDFIKKYVNSSTTEKVESQNKNETIHIESVKELESYSKLLLDTEKLRVAFLDLSNYDRREMLINIINFIYYLKEEINLKIDLLNSNRDRQQFILESYFYGWSNTKGIFIPQDIYNIPQDVQNWLEGNKNALDCSLDHLILISIFNLSKQTIVRSDFSFDRKTYVSLVVKNLEDLGYDEETIKQRIFYLIKDSHLNFDKGIIELSHFIDINSYNDIKLEDEISITPRAYYLISYSHLKFISIISQMRSSKIKVNGSRFNFNDIQPITVKTIYAFLRLLAHMAHMHLNGLNSIKTKLINKGYKDWFIHYRKTFCLKSNGHYTPLNDDNPNLMFLNILNSCQIFLKREFRIEEDYEYFDYNKGINNKLELLEDYYIKSVKEILNNSFTEKNGEDLIKEFNIDSLKHNKAKKNRGLGA</sequence>
<accession>A0ABY7RTY5</accession>
<organism evidence="1 2">
    <name type="scientific">Psychroserpens ponticola</name>
    <dbReference type="NCBI Taxonomy" id="2932268"/>
    <lineage>
        <taxon>Bacteria</taxon>
        <taxon>Pseudomonadati</taxon>
        <taxon>Bacteroidota</taxon>
        <taxon>Flavobacteriia</taxon>
        <taxon>Flavobacteriales</taxon>
        <taxon>Flavobacteriaceae</taxon>
        <taxon>Psychroserpens</taxon>
    </lineage>
</organism>
<protein>
    <submittedName>
        <fullName evidence="1">ATP-binding protein</fullName>
    </submittedName>
</protein>
<dbReference type="SUPFAM" id="SSF52540">
    <property type="entry name" value="P-loop containing nucleoside triphosphate hydrolases"/>
    <property type="match status" value="1"/>
</dbReference>
<dbReference type="Gene3D" id="3.40.50.300">
    <property type="entry name" value="P-loop containing nucleotide triphosphate hydrolases"/>
    <property type="match status" value="1"/>
</dbReference>
<keyword evidence="1" id="KW-0067">ATP-binding</keyword>
<dbReference type="Proteomes" id="UP001202717">
    <property type="component" value="Chromosome"/>
</dbReference>
<evidence type="ECO:0000313" key="2">
    <source>
        <dbReference type="Proteomes" id="UP001202717"/>
    </source>
</evidence>
<dbReference type="EMBL" id="CP116221">
    <property type="protein sequence ID" value="WCO00580.1"/>
    <property type="molecule type" value="Genomic_DNA"/>
</dbReference>
<dbReference type="RefSeq" id="WP_249996258.1">
    <property type="nucleotide sequence ID" value="NZ_CP116221.1"/>
</dbReference>
<keyword evidence="2" id="KW-1185">Reference proteome</keyword>
<gene>
    <name evidence="1" type="ORF">MUN68_010935</name>
</gene>